<protein>
    <submittedName>
        <fullName evidence="1">Uncharacterized protein</fullName>
    </submittedName>
</protein>
<reference evidence="1 2" key="1">
    <citation type="submission" date="2019-03" db="EMBL/GenBank/DDBJ databases">
        <title>Genomic Encyclopedia of Type Strains, Phase IV (KMG-IV): sequencing the most valuable type-strain genomes for metagenomic binning, comparative biology and taxonomic classification.</title>
        <authorList>
            <person name="Goeker M."/>
        </authorList>
    </citation>
    <scope>NUCLEOTIDE SEQUENCE [LARGE SCALE GENOMIC DNA]</scope>
    <source>
        <strain evidence="1 2">DSM 102969</strain>
    </source>
</reference>
<accession>A0A4R6RNU7</accession>
<evidence type="ECO:0000313" key="2">
    <source>
        <dbReference type="Proteomes" id="UP000294547"/>
    </source>
</evidence>
<organism evidence="1 2">
    <name type="scientific">Oharaeibacter diazotrophicus</name>
    <dbReference type="NCBI Taxonomy" id="1920512"/>
    <lineage>
        <taxon>Bacteria</taxon>
        <taxon>Pseudomonadati</taxon>
        <taxon>Pseudomonadota</taxon>
        <taxon>Alphaproteobacteria</taxon>
        <taxon>Hyphomicrobiales</taxon>
        <taxon>Pleomorphomonadaceae</taxon>
        <taxon>Oharaeibacter</taxon>
    </lineage>
</organism>
<sequence>MIGKMLKRAVAEALGGRRHGYGGKSWKKGGYRDRRYDDHRYGDHRYGDPFGGYGHGRGGYDHGPRRSRGVKGALIDALIGFLARRR</sequence>
<comment type="caution">
    <text evidence="1">The sequence shown here is derived from an EMBL/GenBank/DDBJ whole genome shotgun (WGS) entry which is preliminary data.</text>
</comment>
<evidence type="ECO:0000313" key="1">
    <source>
        <dbReference type="EMBL" id="TDP87747.1"/>
    </source>
</evidence>
<dbReference type="RefSeq" id="WP_126541535.1">
    <property type="nucleotide sequence ID" value="NZ_BSPM01000008.1"/>
</dbReference>
<name>A0A4R6RNU7_9HYPH</name>
<keyword evidence="2" id="KW-1185">Reference proteome</keyword>
<dbReference type="Proteomes" id="UP000294547">
    <property type="component" value="Unassembled WGS sequence"/>
</dbReference>
<proteinExistence type="predicted"/>
<gene>
    <name evidence="1" type="ORF">EDD54_1646</name>
</gene>
<dbReference type="AlphaFoldDB" id="A0A4R6RNU7"/>
<dbReference type="EMBL" id="SNXY01000006">
    <property type="protein sequence ID" value="TDP87747.1"/>
    <property type="molecule type" value="Genomic_DNA"/>
</dbReference>